<feature type="transmembrane region" description="Helical" evidence="1">
    <location>
        <begin position="307"/>
        <end position="328"/>
    </location>
</feature>
<proteinExistence type="predicted"/>
<evidence type="ECO:0000256" key="2">
    <source>
        <dbReference type="SAM" id="SignalP"/>
    </source>
</evidence>
<dbReference type="EMBL" id="SPUK01000014">
    <property type="protein sequence ID" value="TQV92685.1"/>
    <property type="molecule type" value="Genomic_DNA"/>
</dbReference>
<keyword evidence="1" id="KW-1133">Transmembrane helix</keyword>
<keyword evidence="4" id="KW-1185">Reference proteome</keyword>
<feature type="chain" id="PRO_5022154587" evidence="2">
    <location>
        <begin position="20"/>
        <end position="450"/>
    </location>
</feature>
<accession>A0A545UTC7</accession>
<keyword evidence="1" id="KW-0472">Membrane</keyword>
<feature type="transmembrane region" description="Helical" evidence="1">
    <location>
        <begin position="283"/>
        <end position="301"/>
    </location>
</feature>
<organism evidence="3 4">
    <name type="scientific">Cordyceps javanica</name>
    <dbReference type="NCBI Taxonomy" id="43265"/>
    <lineage>
        <taxon>Eukaryota</taxon>
        <taxon>Fungi</taxon>
        <taxon>Dikarya</taxon>
        <taxon>Ascomycota</taxon>
        <taxon>Pezizomycotina</taxon>
        <taxon>Sordariomycetes</taxon>
        <taxon>Hypocreomycetidae</taxon>
        <taxon>Hypocreales</taxon>
        <taxon>Cordycipitaceae</taxon>
        <taxon>Cordyceps</taxon>
    </lineage>
</organism>
<gene>
    <name evidence="3" type="ORF">IF1G_08609</name>
</gene>
<evidence type="ECO:0000313" key="4">
    <source>
        <dbReference type="Proteomes" id="UP000315783"/>
    </source>
</evidence>
<keyword evidence="2" id="KW-0732">Signal</keyword>
<name>A0A545UTC7_9HYPO</name>
<dbReference type="Proteomes" id="UP000315783">
    <property type="component" value="Unassembled WGS sequence"/>
</dbReference>
<protein>
    <submittedName>
        <fullName evidence="3">Uncharacterized protein</fullName>
    </submittedName>
</protein>
<keyword evidence="1" id="KW-0812">Transmembrane</keyword>
<dbReference type="AlphaFoldDB" id="A0A545UTC7"/>
<comment type="caution">
    <text evidence="3">The sequence shown here is derived from an EMBL/GenBank/DDBJ whole genome shotgun (WGS) entry which is preliminary data.</text>
</comment>
<sequence>MIWLIVALLLGLNVSPAAAAGAKATHSTLLYQHFFPAWNPYLQDYLQNACREQIANYRNATFSDPRTSYTVLDCLLKQFPEFRKAEMSAAAVVLGLAPTILQMISPRPSDTAMVALRRPVLALLLSAAAPATSCPPPGQYAERLQALARPLPPQVRGCFPYTAPRVLGYHERAAAAVVSAAQYAAALAAAANSAYRTYQLCVWTVCTFVPTRVYLPALWHAAVVLLHAGGWLAMLLSLRPSPPTPPAPRRPGPWGKVSRMLGREVMPGAFAEKLPVESRDGPALGFSLMTMALYVGVPIHILYGTMVLSSLAFVSAVDSLGVVAWYALSAVVSKGVVYFECAGIQAVASESLATAQAGQQMSGQSGPKAVVYFECAGIQAVASESLVTAQAGQQMSGQSGPYAQPSQPDVLARQTFNRTLSKPALKEVAPWLVIIRVSSLIIWPQSLATP</sequence>
<evidence type="ECO:0000256" key="1">
    <source>
        <dbReference type="SAM" id="Phobius"/>
    </source>
</evidence>
<reference evidence="3 4" key="1">
    <citation type="journal article" date="2019" name="Appl. Microbiol. Biotechnol.">
        <title>Genome sequence of Isaria javanica and comparative genome analysis insights into family S53 peptidase evolution in fungal entomopathogens.</title>
        <authorList>
            <person name="Lin R."/>
            <person name="Zhang X."/>
            <person name="Xin B."/>
            <person name="Zou M."/>
            <person name="Gao Y."/>
            <person name="Qin F."/>
            <person name="Hu Q."/>
            <person name="Xie B."/>
            <person name="Cheng X."/>
        </authorList>
    </citation>
    <scope>NUCLEOTIDE SEQUENCE [LARGE SCALE GENOMIC DNA]</scope>
    <source>
        <strain evidence="3 4">IJ1G</strain>
    </source>
</reference>
<feature type="signal peptide" evidence="2">
    <location>
        <begin position="1"/>
        <end position="19"/>
    </location>
</feature>
<feature type="transmembrane region" description="Helical" evidence="1">
    <location>
        <begin position="217"/>
        <end position="238"/>
    </location>
</feature>
<evidence type="ECO:0000313" key="3">
    <source>
        <dbReference type="EMBL" id="TQV92685.1"/>
    </source>
</evidence>